<feature type="transmembrane region" description="Helical" evidence="2">
    <location>
        <begin position="513"/>
        <end position="531"/>
    </location>
</feature>
<sequence>MPTAAITCPTCRAQLRLTIEPAPSPQPHPQPELRLPAAPPHLGIHPPPPPPELPVEPPVAPPTSPPVAPPASPPVAPAAAPPVAARSTRPVSGARPPYPTTFGDPRPLPQPPTDQPPRPSRIRRLSPQATLLTLGVLLLLAAGVTFLAVNWDSLPVAAQAAIIGTLAALSFAGSIPASRRKLAGTAEALAILGTGLLTVDLYGARALGLIPPTAVDGFTYSAIVFATIAVLALLMTRLAPKVVTYGVTAVIAAQVPIPLVLIDRASLPVLLGALLVQVVSTLYLSAKGTAIVRRTGSITAAIVFCGILVAGMTRTLLGLLTTTTLSITIATAAIVCVAAATGIAILHKRPLPAALPSGLGECVCAAAAAFAVATTLPQLPGPSRWFTTALATLLAIIELVAARRTGKLAVILHSATITVAAVDLTYCVATDDIRQLGYLAAILAVLAVLAAVRKLTDPVPTAAVASLSAQLAIVLFAFDGYVDTWPAAVALAAVAAIGIAVTCGYVGKPLEPVLLTTAACAAVLAEIAAVAASPYTATGVVLTIVAAPLIAYGMNPRRRPTLLQAAVLLIIANTAFMLGADAHTLEWYTVPPALILLAVGIVAWRNQPSWVFLGPGLMLGLAPSALIADTTDNWLRATLVVAAAVLLILIGVRQSLQSPFVIGSGVVAKIAIAQFLEVAPLIPRWITLATAGLILLTTGATYERRLTQAKQATRWISNLR</sequence>
<gene>
    <name evidence="3" type="ORF">EV137_1042</name>
</gene>
<evidence type="ECO:0000256" key="1">
    <source>
        <dbReference type="SAM" id="MobiDB-lite"/>
    </source>
</evidence>
<feature type="transmembrane region" description="Helical" evidence="2">
    <location>
        <begin position="561"/>
        <end position="579"/>
    </location>
</feature>
<name>A0ABY2FKU6_9ACTN</name>
<dbReference type="EMBL" id="SODU01000001">
    <property type="protein sequence ID" value="TDW93750.1"/>
    <property type="molecule type" value="Genomic_DNA"/>
</dbReference>
<keyword evidence="2" id="KW-1133">Transmembrane helix</keyword>
<feature type="compositionally biased region" description="Pro residues" evidence="1">
    <location>
        <begin position="45"/>
        <end position="80"/>
    </location>
</feature>
<proteinExistence type="predicted"/>
<feature type="region of interest" description="Disordered" evidence="1">
    <location>
        <begin position="17"/>
        <end position="122"/>
    </location>
</feature>
<feature type="transmembrane region" description="Helical" evidence="2">
    <location>
        <begin position="358"/>
        <end position="379"/>
    </location>
</feature>
<feature type="transmembrane region" description="Helical" evidence="2">
    <location>
        <begin position="634"/>
        <end position="652"/>
    </location>
</feature>
<dbReference type="InterPro" id="IPR058062">
    <property type="entry name" value="SCO7613_C"/>
</dbReference>
<feature type="transmembrane region" description="Helical" evidence="2">
    <location>
        <begin position="484"/>
        <end position="506"/>
    </location>
</feature>
<feature type="transmembrane region" description="Helical" evidence="2">
    <location>
        <begin position="157"/>
        <end position="177"/>
    </location>
</feature>
<organism evidence="3 4">
    <name type="scientific">Kribbella pratensis</name>
    <dbReference type="NCBI Taxonomy" id="2512112"/>
    <lineage>
        <taxon>Bacteria</taxon>
        <taxon>Bacillati</taxon>
        <taxon>Actinomycetota</taxon>
        <taxon>Actinomycetes</taxon>
        <taxon>Propionibacteriales</taxon>
        <taxon>Kribbellaceae</taxon>
        <taxon>Kribbella</taxon>
    </lineage>
</organism>
<keyword evidence="2" id="KW-0472">Membrane</keyword>
<feature type="transmembrane region" description="Helical" evidence="2">
    <location>
        <begin position="537"/>
        <end position="554"/>
    </location>
</feature>
<feature type="transmembrane region" description="Helical" evidence="2">
    <location>
        <begin position="385"/>
        <end position="401"/>
    </location>
</feature>
<feature type="compositionally biased region" description="Pro residues" evidence="1">
    <location>
        <begin position="106"/>
        <end position="119"/>
    </location>
</feature>
<evidence type="ECO:0000313" key="4">
    <source>
        <dbReference type="Proteomes" id="UP000295060"/>
    </source>
</evidence>
<feature type="transmembrane region" description="Helical" evidence="2">
    <location>
        <begin position="267"/>
        <end position="286"/>
    </location>
</feature>
<keyword evidence="2" id="KW-0812">Transmembrane</keyword>
<feature type="transmembrane region" description="Helical" evidence="2">
    <location>
        <begin position="459"/>
        <end position="478"/>
    </location>
</feature>
<feature type="transmembrane region" description="Helical" evidence="2">
    <location>
        <begin position="325"/>
        <end position="346"/>
    </location>
</feature>
<feature type="transmembrane region" description="Helical" evidence="2">
    <location>
        <begin position="408"/>
        <end position="429"/>
    </location>
</feature>
<feature type="transmembrane region" description="Helical" evidence="2">
    <location>
        <begin position="585"/>
        <end position="603"/>
    </location>
</feature>
<feature type="transmembrane region" description="Helical" evidence="2">
    <location>
        <begin position="189"/>
        <end position="211"/>
    </location>
</feature>
<feature type="transmembrane region" description="Helical" evidence="2">
    <location>
        <begin position="298"/>
        <end position="319"/>
    </location>
</feature>
<dbReference type="Proteomes" id="UP000295060">
    <property type="component" value="Unassembled WGS sequence"/>
</dbReference>
<evidence type="ECO:0000256" key="2">
    <source>
        <dbReference type="SAM" id="Phobius"/>
    </source>
</evidence>
<reference evidence="3 4" key="1">
    <citation type="submission" date="2019-03" db="EMBL/GenBank/DDBJ databases">
        <title>Genomic Encyclopedia of Type Strains, Phase III (KMG-III): the genomes of soil and plant-associated and newly described type strains.</title>
        <authorList>
            <person name="Whitman W."/>
        </authorList>
    </citation>
    <scope>NUCLEOTIDE SEQUENCE [LARGE SCALE GENOMIC DNA]</scope>
    <source>
        <strain evidence="3 4">VKMAc-2574</strain>
    </source>
</reference>
<protein>
    <submittedName>
        <fullName evidence="3">Membrane protein DUF2157</fullName>
    </submittedName>
</protein>
<feature type="transmembrane region" description="Helical" evidence="2">
    <location>
        <begin position="610"/>
        <end position="628"/>
    </location>
</feature>
<feature type="transmembrane region" description="Helical" evidence="2">
    <location>
        <begin position="217"/>
        <end position="235"/>
    </location>
</feature>
<feature type="transmembrane region" description="Helical" evidence="2">
    <location>
        <begin position="435"/>
        <end position="452"/>
    </location>
</feature>
<feature type="transmembrane region" description="Helical" evidence="2">
    <location>
        <begin position="131"/>
        <end position="151"/>
    </location>
</feature>
<keyword evidence="4" id="KW-1185">Reference proteome</keyword>
<accession>A0ABY2FKU6</accession>
<feature type="transmembrane region" description="Helical" evidence="2">
    <location>
        <begin position="682"/>
        <end position="702"/>
    </location>
</feature>
<feature type="transmembrane region" description="Helical" evidence="2">
    <location>
        <begin position="659"/>
        <end position="676"/>
    </location>
</feature>
<dbReference type="NCBIfam" id="NF047321">
    <property type="entry name" value="SCO7613_CTERM"/>
    <property type="match status" value="1"/>
</dbReference>
<comment type="caution">
    <text evidence="3">The sequence shown here is derived from an EMBL/GenBank/DDBJ whole genome shotgun (WGS) entry which is preliminary data.</text>
</comment>
<evidence type="ECO:0000313" key="3">
    <source>
        <dbReference type="EMBL" id="TDW93750.1"/>
    </source>
</evidence>
<feature type="transmembrane region" description="Helical" evidence="2">
    <location>
        <begin position="242"/>
        <end position="261"/>
    </location>
</feature>